<dbReference type="EMBL" id="KL596700">
    <property type="protein sequence ID" value="KER28379.1"/>
    <property type="molecule type" value="Genomic_DNA"/>
</dbReference>
<dbReference type="EC" id="2.7.1.48" evidence="10"/>
<dbReference type="GO" id="GO:0044211">
    <property type="term" value="P:CTP salvage"/>
    <property type="evidence" value="ECO:0007669"/>
    <property type="project" value="UniProtKB-UniPathway"/>
</dbReference>
<dbReference type="CTD" id="20318946"/>
<evidence type="ECO:0000256" key="9">
    <source>
        <dbReference type="ARBA" id="ARBA00048909"/>
    </source>
</evidence>
<evidence type="ECO:0000256" key="6">
    <source>
        <dbReference type="ARBA" id="ARBA00022777"/>
    </source>
</evidence>
<keyword evidence="4 10" id="KW-0808">Transferase</keyword>
<dbReference type="Pfam" id="PF14681">
    <property type="entry name" value="UPRTase"/>
    <property type="match status" value="1"/>
</dbReference>
<dbReference type="PANTHER" id="PTHR10285">
    <property type="entry name" value="URIDINE KINASE"/>
    <property type="match status" value="1"/>
</dbReference>
<dbReference type="InterPro" id="IPR006083">
    <property type="entry name" value="PRK/URK"/>
</dbReference>
<feature type="domain" description="Phosphoribosyltransferase" evidence="12">
    <location>
        <begin position="534"/>
        <end position="738"/>
    </location>
</feature>
<dbReference type="Gene3D" id="3.40.50.2020">
    <property type="match status" value="1"/>
</dbReference>
<gene>
    <name evidence="13" type="ORF">T265_04764</name>
</gene>
<dbReference type="NCBIfam" id="TIGR00235">
    <property type="entry name" value="udk"/>
    <property type="match status" value="1"/>
</dbReference>
<dbReference type="CDD" id="cd06223">
    <property type="entry name" value="PRTases_typeI"/>
    <property type="match status" value="1"/>
</dbReference>
<comment type="catalytic activity">
    <reaction evidence="8 10">
        <text>cytidine + ATP = CMP + ADP + H(+)</text>
        <dbReference type="Rhea" id="RHEA:24674"/>
        <dbReference type="ChEBI" id="CHEBI:15378"/>
        <dbReference type="ChEBI" id="CHEBI:17562"/>
        <dbReference type="ChEBI" id="CHEBI:30616"/>
        <dbReference type="ChEBI" id="CHEBI:60377"/>
        <dbReference type="ChEBI" id="CHEBI:456216"/>
        <dbReference type="EC" id="2.7.1.48"/>
    </reaction>
</comment>
<dbReference type="Gene3D" id="3.40.50.300">
    <property type="entry name" value="P-loop containing nucleotide triphosphate hydrolases"/>
    <property type="match status" value="1"/>
</dbReference>
<dbReference type="Pfam" id="PF00485">
    <property type="entry name" value="PRK"/>
    <property type="match status" value="1"/>
</dbReference>
<dbReference type="UniPathway" id="UPA00579">
    <property type="reaction ID" value="UER00640"/>
</dbReference>
<accession>A0A075AG46</accession>
<dbReference type="FunFam" id="3.40.50.300:FF:000339">
    <property type="entry name" value="Uridine kinase"/>
    <property type="match status" value="1"/>
</dbReference>
<dbReference type="Proteomes" id="UP000054324">
    <property type="component" value="Unassembled WGS sequence"/>
</dbReference>
<comment type="catalytic activity">
    <reaction evidence="9 10">
        <text>uridine + ATP = UMP + ADP + H(+)</text>
        <dbReference type="Rhea" id="RHEA:16825"/>
        <dbReference type="ChEBI" id="CHEBI:15378"/>
        <dbReference type="ChEBI" id="CHEBI:16704"/>
        <dbReference type="ChEBI" id="CHEBI:30616"/>
        <dbReference type="ChEBI" id="CHEBI:57865"/>
        <dbReference type="ChEBI" id="CHEBI:456216"/>
        <dbReference type="EC" id="2.7.1.48"/>
    </reaction>
</comment>
<sequence>MRKNLSNECVCSELENFLTMSPPGVCWVSGKKPVCQAFTKQGVPSEATVLQGKEIKHHETRFVVHGVEAGNDARSGPLDMLNEGDVFQSLGESPDSGNVFSPQFGCHTYSIIVRGLVERLTSCSLRTRYTANLLTRRFVVRTRPLHLDFTCLGMINLAVSQPSCNLRVVWQLGTERLPQLNDFLDMPYSKHISLEELSSGRSLCVDSDNPMRTGRRRKLISLSSTTWGLPEPVMRVGDRTIYTHGRPPWYDTEGQAKEPLVIGICGGSASGKTTVAREIIQSLDVQWVSLLSMDSYYRVLTAQERQLVAECNYNFDHPNSFDFDLLCQHLQRLRSGKSIEVPEYDFKTHSRTAKTKTVYGANVIILEGILVFCSPAVSELLDLKIFVDTDADERLARRFKRDISERGRSLQNVVDQYFRFVKPSYEQFIAPMMAQADIIIPRGGQNKVALQLIIQHVNKRLKVQGLTSRHALANFYSSGNGNSGQVNCLGPWGDCSTDAEDADKNGLTVPNGKQNGHNNGKELVLPPQVHVLPSVPQTRGLHTIVRDCNTDQDEFVFYSERLMRPLCEYAMNLLPHMDVIVETPQGVPYHGRQLVTGTQVCGVSILRAGEALEPALCAVCKDVRLGKILIQTNPDTFEPELHYLRLPNDIKDCFVILMDSTVSTGAAAIMAMRVLVEHDVPEEKIIFISLIMALQGVRNIAYTYPKAHIVTTAVDSGLNDQYHILPGVGNFGDRYFGTSDDYKKCNVSP</sequence>
<dbReference type="InterPro" id="IPR000764">
    <property type="entry name" value="Uridine_kinase-like"/>
</dbReference>
<evidence type="ECO:0000256" key="4">
    <source>
        <dbReference type="ARBA" id="ARBA00022679"/>
    </source>
</evidence>
<dbReference type="SUPFAM" id="SSF53271">
    <property type="entry name" value="PRTase-like"/>
    <property type="match status" value="1"/>
</dbReference>
<dbReference type="FunFam" id="3.40.50.2020:FF:000010">
    <property type="entry name" value="Uridine-cytidine kinase"/>
    <property type="match status" value="1"/>
</dbReference>
<dbReference type="GeneID" id="20318946"/>
<dbReference type="CDD" id="cd02023">
    <property type="entry name" value="UMPK"/>
    <property type="match status" value="1"/>
</dbReference>
<evidence type="ECO:0000256" key="10">
    <source>
        <dbReference type="RuleBase" id="RU003825"/>
    </source>
</evidence>
<evidence type="ECO:0000256" key="7">
    <source>
        <dbReference type="ARBA" id="ARBA00022840"/>
    </source>
</evidence>
<evidence type="ECO:0000259" key="11">
    <source>
        <dbReference type="Pfam" id="PF00485"/>
    </source>
</evidence>
<reference evidence="13 14" key="1">
    <citation type="submission" date="2013-11" db="EMBL/GenBank/DDBJ databases">
        <title>Opisthorchis viverrini - life in the bile duct.</title>
        <authorList>
            <person name="Young N.D."/>
            <person name="Nagarajan N."/>
            <person name="Lin S.J."/>
            <person name="Korhonen P.K."/>
            <person name="Jex A.R."/>
            <person name="Hall R.S."/>
            <person name="Safavi-Hemami H."/>
            <person name="Kaewkong W."/>
            <person name="Bertrand D."/>
            <person name="Gao S."/>
            <person name="Seet Q."/>
            <person name="Wongkham S."/>
            <person name="Teh B.T."/>
            <person name="Wongkham C."/>
            <person name="Intapan P.M."/>
            <person name="Maleewong W."/>
            <person name="Yang X."/>
            <person name="Hu M."/>
            <person name="Wang Z."/>
            <person name="Hofmann A."/>
            <person name="Sternberg P.W."/>
            <person name="Tan P."/>
            <person name="Wang J."/>
            <person name="Gasser R.B."/>
        </authorList>
    </citation>
    <scope>NUCLEOTIDE SEQUENCE [LARGE SCALE GENOMIC DNA]</scope>
</reference>
<keyword evidence="7 10" id="KW-0067">ATP-binding</keyword>
<dbReference type="RefSeq" id="XP_009167853.1">
    <property type="nucleotide sequence ID" value="XM_009169589.1"/>
</dbReference>
<evidence type="ECO:0000256" key="8">
    <source>
        <dbReference type="ARBA" id="ARBA00047436"/>
    </source>
</evidence>
<dbReference type="STRING" id="6198.A0A075AG46"/>
<feature type="domain" description="Phosphoribulokinase/uridine kinase" evidence="11">
    <location>
        <begin position="261"/>
        <end position="449"/>
    </location>
</feature>
<dbReference type="UniPathway" id="UPA00574">
    <property type="reaction ID" value="UER00637"/>
</dbReference>
<evidence type="ECO:0000259" key="12">
    <source>
        <dbReference type="Pfam" id="PF14681"/>
    </source>
</evidence>
<evidence type="ECO:0000256" key="5">
    <source>
        <dbReference type="ARBA" id="ARBA00022741"/>
    </source>
</evidence>
<dbReference type="OrthoDB" id="10257085at2759"/>
<dbReference type="GO" id="GO:0043771">
    <property type="term" value="F:cytidine kinase activity"/>
    <property type="evidence" value="ECO:0007669"/>
    <property type="project" value="RHEA"/>
</dbReference>
<keyword evidence="14" id="KW-1185">Reference proteome</keyword>
<evidence type="ECO:0000313" key="14">
    <source>
        <dbReference type="Proteomes" id="UP000054324"/>
    </source>
</evidence>
<evidence type="ECO:0000256" key="1">
    <source>
        <dbReference type="ARBA" id="ARBA00004690"/>
    </source>
</evidence>
<dbReference type="InterPro" id="IPR029057">
    <property type="entry name" value="PRTase-like"/>
</dbReference>
<name>A0A075AG46_OPIVI</name>
<dbReference type="GO" id="GO:0044206">
    <property type="term" value="P:UMP salvage"/>
    <property type="evidence" value="ECO:0007669"/>
    <property type="project" value="UniProtKB-UniPathway"/>
</dbReference>
<proteinExistence type="inferred from homology"/>
<organism evidence="13 14">
    <name type="scientific">Opisthorchis viverrini</name>
    <name type="common">Southeast Asian liver fluke</name>
    <dbReference type="NCBI Taxonomy" id="6198"/>
    <lineage>
        <taxon>Eukaryota</taxon>
        <taxon>Metazoa</taxon>
        <taxon>Spiralia</taxon>
        <taxon>Lophotrochozoa</taxon>
        <taxon>Platyhelminthes</taxon>
        <taxon>Trematoda</taxon>
        <taxon>Digenea</taxon>
        <taxon>Opisthorchiida</taxon>
        <taxon>Opisthorchiata</taxon>
        <taxon>Opisthorchiidae</taxon>
        <taxon>Opisthorchis</taxon>
    </lineage>
</organism>
<evidence type="ECO:0000256" key="3">
    <source>
        <dbReference type="ARBA" id="ARBA00005408"/>
    </source>
</evidence>
<dbReference type="GO" id="GO:0004849">
    <property type="term" value="F:uridine kinase activity"/>
    <property type="evidence" value="ECO:0007669"/>
    <property type="project" value="UniProtKB-EC"/>
</dbReference>
<keyword evidence="5 10" id="KW-0547">Nucleotide-binding</keyword>
<dbReference type="GO" id="GO:0005524">
    <property type="term" value="F:ATP binding"/>
    <property type="evidence" value="ECO:0007669"/>
    <property type="project" value="UniProtKB-KW"/>
</dbReference>
<comment type="similarity">
    <text evidence="3 10">Belongs to the uridine kinase family.</text>
</comment>
<dbReference type="SUPFAM" id="SSF52540">
    <property type="entry name" value="P-loop containing nucleoside triphosphate hydrolases"/>
    <property type="match status" value="1"/>
</dbReference>
<protein>
    <recommendedName>
        <fullName evidence="10">Uridine kinase</fullName>
        <ecNumber evidence="10">2.7.1.48</ecNumber>
    </recommendedName>
</protein>
<evidence type="ECO:0000256" key="2">
    <source>
        <dbReference type="ARBA" id="ARBA00004784"/>
    </source>
</evidence>
<comment type="pathway">
    <text evidence="1 10">Pyrimidine metabolism; UMP biosynthesis via salvage pathway; UMP from uridine: step 1/1.</text>
</comment>
<dbReference type="AlphaFoldDB" id="A0A075AG46"/>
<dbReference type="InterPro" id="IPR027417">
    <property type="entry name" value="P-loop_NTPase"/>
</dbReference>
<keyword evidence="6 10" id="KW-0418">Kinase</keyword>
<comment type="pathway">
    <text evidence="2 10">Pyrimidine metabolism; CTP biosynthesis via salvage pathway; CTP from cytidine: step 1/3.</text>
</comment>
<dbReference type="KEGG" id="ovi:T265_04764"/>
<dbReference type="NCBIfam" id="NF004018">
    <property type="entry name" value="PRK05480.1"/>
    <property type="match status" value="1"/>
</dbReference>
<dbReference type="PRINTS" id="PR00988">
    <property type="entry name" value="URIDINKINASE"/>
</dbReference>
<evidence type="ECO:0000313" key="13">
    <source>
        <dbReference type="EMBL" id="KER28379.1"/>
    </source>
</evidence>
<dbReference type="InterPro" id="IPR000836">
    <property type="entry name" value="PRTase_dom"/>
</dbReference>